<evidence type="ECO:0000256" key="8">
    <source>
        <dbReference type="SAM" id="Phobius"/>
    </source>
</evidence>
<evidence type="ECO:0000256" key="3">
    <source>
        <dbReference type="ARBA" id="ARBA00022448"/>
    </source>
</evidence>
<feature type="transmembrane region" description="Helical" evidence="8">
    <location>
        <begin position="474"/>
        <end position="495"/>
    </location>
</feature>
<feature type="transmembrane region" description="Helical" evidence="8">
    <location>
        <begin position="200"/>
        <end position="219"/>
    </location>
</feature>
<feature type="transmembrane region" description="Helical" evidence="8">
    <location>
        <begin position="42"/>
        <end position="61"/>
    </location>
</feature>
<feature type="transmembrane region" description="Helical" evidence="8">
    <location>
        <begin position="371"/>
        <end position="391"/>
    </location>
</feature>
<dbReference type="PANTHER" id="PTHR30252">
    <property type="entry name" value="INNER MEMBRANE PEPTIDE TRANSPORTER"/>
    <property type="match status" value="1"/>
</dbReference>
<feature type="transmembrane region" description="Helical" evidence="8">
    <location>
        <begin position="290"/>
        <end position="310"/>
    </location>
</feature>
<evidence type="ECO:0000259" key="9">
    <source>
        <dbReference type="Pfam" id="PF02554"/>
    </source>
</evidence>
<keyword evidence="3" id="KW-0813">Transport</keyword>
<evidence type="ECO:0000256" key="5">
    <source>
        <dbReference type="ARBA" id="ARBA00022692"/>
    </source>
</evidence>
<dbReference type="InterPro" id="IPR051605">
    <property type="entry name" value="CstA"/>
</dbReference>
<keyword evidence="4" id="KW-1003">Cell membrane</keyword>
<evidence type="ECO:0000256" key="1">
    <source>
        <dbReference type="ARBA" id="ARBA00004651"/>
    </source>
</evidence>
<keyword evidence="7 8" id="KW-0472">Membrane</keyword>
<dbReference type="GO" id="GO:0005886">
    <property type="term" value="C:plasma membrane"/>
    <property type="evidence" value="ECO:0007669"/>
    <property type="project" value="UniProtKB-SubCell"/>
</dbReference>
<feature type="transmembrane region" description="Helical" evidence="8">
    <location>
        <begin position="16"/>
        <end position="35"/>
    </location>
</feature>
<comment type="subcellular location">
    <subcellularLocation>
        <location evidence="1">Cell membrane</location>
        <topology evidence="1">Multi-pass membrane protein</topology>
    </subcellularLocation>
</comment>
<keyword evidence="5 8" id="KW-0812">Transmembrane</keyword>
<keyword evidence="6 8" id="KW-1133">Transmembrane helix</keyword>
<reference evidence="10" key="1">
    <citation type="submission" date="2020-07" db="EMBL/GenBank/DDBJ databases">
        <title>Huge and variable diversity of episymbiotic CPR bacteria and DPANN archaea in groundwater ecosystems.</title>
        <authorList>
            <person name="He C.Y."/>
            <person name="Keren R."/>
            <person name="Whittaker M."/>
            <person name="Farag I.F."/>
            <person name="Doudna J."/>
            <person name="Cate J.H.D."/>
            <person name="Banfield J.F."/>
        </authorList>
    </citation>
    <scope>NUCLEOTIDE SEQUENCE</scope>
    <source>
        <strain evidence="10">NC_groundwater_580_Pr5_B-0.1um_64_19</strain>
    </source>
</reference>
<evidence type="ECO:0000256" key="6">
    <source>
        <dbReference type="ARBA" id="ARBA00022989"/>
    </source>
</evidence>
<feature type="transmembrane region" description="Helical" evidence="8">
    <location>
        <begin position="127"/>
        <end position="149"/>
    </location>
</feature>
<gene>
    <name evidence="10" type="ORF">HYX28_02770</name>
</gene>
<feature type="transmembrane region" description="Helical" evidence="8">
    <location>
        <begin position="170"/>
        <end position="194"/>
    </location>
</feature>
<dbReference type="Proteomes" id="UP000779809">
    <property type="component" value="Unassembled WGS sequence"/>
</dbReference>
<dbReference type="EMBL" id="JACPNR010000004">
    <property type="protein sequence ID" value="MBI2677684.1"/>
    <property type="molecule type" value="Genomic_DNA"/>
</dbReference>
<proteinExistence type="inferred from homology"/>
<evidence type="ECO:0000256" key="2">
    <source>
        <dbReference type="ARBA" id="ARBA00007755"/>
    </source>
</evidence>
<evidence type="ECO:0000313" key="11">
    <source>
        <dbReference type="Proteomes" id="UP000779809"/>
    </source>
</evidence>
<feature type="transmembrane region" description="Helical" evidence="8">
    <location>
        <begin position="254"/>
        <end position="283"/>
    </location>
</feature>
<dbReference type="AlphaFoldDB" id="A0A932ENV1"/>
<comment type="caution">
    <text evidence="10">The sequence shown here is derived from an EMBL/GenBank/DDBJ whole genome shotgun (WGS) entry which is preliminary data.</text>
</comment>
<sequence length="696" mass="73853">MAPTTQAAKGNKVGKYLLWTFVAALGALAVGTIALRRGEPINALWLIVAALCSYALGYRFYSAFIAAKVLALDPVRATPAERLENGRDFVPTNKWVVFGHHFAAIAGPGPLVGPVLAAQFGYLPGTLWILAGAVFGGCVQDFVILLFSVRRDGKSLCQMAKEEVGKLGGTVAFVAVISIIVILLSVAALIVVNALKSSPWGTFTIAMTIPIALLMGIYLKYLRPGRVLETSAIGFVLVMAAIFGGQWVSHHPTVGLWFTLSGTTLAILIIVYGFAASAVPVWLLLAPRDYLSTFVKLGTIALLALGILALRPTLHMPALTQFIDGSGPVFAGTIFPFAFITLACGAISGFHSLISSGTTPKLIAREPQTRMVGYGAMAAESFVAIMAVIAACTLQPGAYFAVNSPAGVVGTSPAAATQTISSWGYPITPAEMQTLADKVGEKSLYNRTGGAPAFALGMATIFASSIGGDALMAIWYHFAIMFEALFILTVLDAGTRVARFMLQDALGHIWAPLGRTSWYPSILTTSALIVGAWGYGLWQGVNDPRGGINALWPLFGIANQLLATVAFCVATTIIIKMGKARYAWVTLAPLAWLVAATFSAAWHKIFDPNPRIGFLAEADRYAAQLPSLPPEIAHGVAKQILNDRLDAAVTALLIVLVALMVLESAREWVRVLSGKKVAKVQESPFVATRFASEEPA</sequence>
<evidence type="ECO:0000313" key="10">
    <source>
        <dbReference type="EMBL" id="MBI2677684.1"/>
    </source>
</evidence>
<protein>
    <submittedName>
        <fullName evidence="10">Carbon starvation protein A</fullName>
    </submittedName>
</protein>
<feature type="transmembrane region" description="Helical" evidence="8">
    <location>
        <begin position="330"/>
        <end position="350"/>
    </location>
</feature>
<dbReference type="InterPro" id="IPR003706">
    <property type="entry name" value="CstA_N"/>
</dbReference>
<feature type="transmembrane region" description="Helical" evidence="8">
    <location>
        <begin position="647"/>
        <end position="665"/>
    </location>
</feature>
<feature type="transmembrane region" description="Helical" evidence="8">
    <location>
        <begin position="516"/>
        <end position="538"/>
    </location>
</feature>
<feature type="transmembrane region" description="Helical" evidence="8">
    <location>
        <begin position="582"/>
        <end position="602"/>
    </location>
</feature>
<organism evidence="10 11">
    <name type="scientific">Candidatus Korobacter versatilis</name>
    <dbReference type="NCBI Taxonomy" id="658062"/>
    <lineage>
        <taxon>Bacteria</taxon>
        <taxon>Pseudomonadati</taxon>
        <taxon>Acidobacteriota</taxon>
        <taxon>Terriglobia</taxon>
        <taxon>Terriglobales</taxon>
        <taxon>Candidatus Korobacteraceae</taxon>
        <taxon>Candidatus Korobacter</taxon>
    </lineage>
</organism>
<feature type="domain" description="CstA N-terminal" evidence="9">
    <location>
        <begin position="42"/>
        <end position="600"/>
    </location>
</feature>
<dbReference type="Pfam" id="PF02554">
    <property type="entry name" value="CstA"/>
    <property type="match status" value="1"/>
</dbReference>
<name>A0A932ENV1_9BACT</name>
<dbReference type="GO" id="GO:0009267">
    <property type="term" value="P:cellular response to starvation"/>
    <property type="evidence" value="ECO:0007669"/>
    <property type="project" value="InterPro"/>
</dbReference>
<accession>A0A932ENV1</accession>
<evidence type="ECO:0000256" key="7">
    <source>
        <dbReference type="ARBA" id="ARBA00023136"/>
    </source>
</evidence>
<evidence type="ECO:0000256" key="4">
    <source>
        <dbReference type="ARBA" id="ARBA00022475"/>
    </source>
</evidence>
<feature type="transmembrane region" description="Helical" evidence="8">
    <location>
        <begin position="550"/>
        <end position="575"/>
    </location>
</feature>
<feature type="transmembrane region" description="Helical" evidence="8">
    <location>
        <begin position="231"/>
        <end position="248"/>
    </location>
</feature>
<comment type="similarity">
    <text evidence="2">Belongs to the peptide transporter carbon starvation (CstA) (TC 2.A.114) family.</text>
</comment>
<dbReference type="PANTHER" id="PTHR30252:SF3">
    <property type="entry name" value="PYRUVATE_PROTON SYMPORTER BTST"/>
    <property type="match status" value="1"/>
</dbReference>